<comment type="subcellular location">
    <subcellularLocation>
        <location evidence="1">Membrane</location>
        <topology evidence="1">Single-pass membrane protein</topology>
    </subcellularLocation>
</comment>
<organism evidence="7 8">
    <name type="scientific">Chitinophaga silvatica</name>
    <dbReference type="NCBI Taxonomy" id="2282649"/>
    <lineage>
        <taxon>Bacteria</taxon>
        <taxon>Pseudomonadati</taxon>
        <taxon>Bacteroidota</taxon>
        <taxon>Chitinophagia</taxon>
        <taxon>Chitinophagales</taxon>
        <taxon>Chitinophagaceae</taxon>
        <taxon>Chitinophaga</taxon>
    </lineage>
</organism>
<dbReference type="Proteomes" id="UP000260644">
    <property type="component" value="Unassembled WGS sequence"/>
</dbReference>
<dbReference type="OrthoDB" id="1522859at2"/>
<feature type="transmembrane region" description="Helical" evidence="5">
    <location>
        <begin position="6"/>
        <end position="25"/>
    </location>
</feature>
<evidence type="ECO:0000256" key="4">
    <source>
        <dbReference type="ARBA" id="ARBA00023136"/>
    </source>
</evidence>
<dbReference type="AlphaFoldDB" id="A0A3E1YBE9"/>
<dbReference type="PROSITE" id="PS52015">
    <property type="entry name" value="TONB_CTD"/>
    <property type="match status" value="1"/>
</dbReference>
<gene>
    <name evidence="7" type="ORF">DVR12_10135</name>
</gene>
<accession>A0A3E1YBE9</accession>
<dbReference type="Pfam" id="PF03544">
    <property type="entry name" value="TonB_C"/>
    <property type="match status" value="1"/>
</dbReference>
<evidence type="ECO:0000256" key="3">
    <source>
        <dbReference type="ARBA" id="ARBA00022989"/>
    </source>
</evidence>
<dbReference type="GO" id="GO:0016020">
    <property type="term" value="C:membrane"/>
    <property type="evidence" value="ECO:0007669"/>
    <property type="project" value="UniProtKB-SubCell"/>
</dbReference>
<keyword evidence="4 5" id="KW-0472">Membrane</keyword>
<dbReference type="InterPro" id="IPR008756">
    <property type="entry name" value="Peptidase_M56"/>
</dbReference>
<dbReference type="NCBIfam" id="TIGR01352">
    <property type="entry name" value="tonB_Cterm"/>
    <property type="match status" value="1"/>
</dbReference>
<dbReference type="SUPFAM" id="SSF74653">
    <property type="entry name" value="TolA/TonB C-terminal domain"/>
    <property type="match status" value="1"/>
</dbReference>
<sequence>MHSLLLYLIQNFVILALLYLLFMAAFRHTTFYRYNRYFLIIALLVSAIVPLLPFPAFNTGGVIPLAALNNTNVETPTNINIASGTPATTSTGSINYQMFLLGAYAAVAVILLLRFFFQVRKITKLGQTGNIITKGTLKYVQIKGLPAPFTFMSKIYFDPEAHDPSTLEYILNHETTHAEENHTTDLLIASVYCCLFWINPFGILIRKAMQLNLEYLADRKASALAESSSGYQMSLLSFAVNLPVSSLIQPYGQSFIKNRIVMLNKKPSSAMQRWRYALIVPALVLGCTLVAASTTPNSASSLTLEQGKNDSTIYKRFIGDHDGYARFVSRHTRYPRVNYNNKIVGLVKVAYTLQPDGTVTDIEVLKTPENGEALGAEVKRMVSEFTFTPDPQSKPHKTIQSVLFQLIKADGTVLGGSVKEEDKTSPFAVVIGYTKN</sequence>
<feature type="transmembrane region" description="Helical" evidence="5">
    <location>
        <begin position="96"/>
        <end position="117"/>
    </location>
</feature>
<evidence type="ECO:0000256" key="2">
    <source>
        <dbReference type="ARBA" id="ARBA00022692"/>
    </source>
</evidence>
<feature type="transmembrane region" description="Helical" evidence="5">
    <location>
        <begin position="186"/>
        <end position="205"/>
    </location>
</feature>
<dbReference type="PANTHER" id="PTHR34978:SF3">
    <property type="entry name" value="SLR0241 PROTEIN"/>
    <property type="match status" value="1"/>
</dbReference>
<name>A0A3E1YBE9_9BACT</name>
<keyword evidence="3 5" id="KW-1133">Transmembrane helix</keyword>
<feature type="domain" description="TonB C-terminal" evidence="6">
    <location>
        <begin position="319"/>
        <end position="413"/>
    </location>
</feature>
<dbReference type="InterPro" id="IPR037682">
    <property type="entry name" value="TonB_C"/>
</dbReference>
<dbReference type="GO" id="GO:0055085">
    <property type="term" value="P:transmembrane transport"/>
    <property type="evidence" value="ECO:0007669"/>
    <property type="project" value="InterPro"/>
</dbReference>
<dbReference type="Gene3D" id="3.30.1150.10">
    <property type="match status" value="1"/>
</dbReference>
<dbReference type="RefSeq" id="WP_116975559.1">
    <property type="nucleotide sequence ID" value="NZ_QPMM01000004.1"/>
</dbReference>
<dbReference type="InterPro" id="IPR052173">
    <property type="entry name" value="Beta-lactam_resp_regulator"/>
</dbReference>
<evidence type="ECO:0000313" key="8">
    <source>
        <dbReference type="Proteomes" id="UP000260644"/>
    </source>
</evidence>
<evidence type="ECO:0000259" key="6">
    <source>
        <dbReference type="PROSITE" id="PS52015"/>
    </source>
</evidence>
<dbReference type="InterPro" id="IPR006260">
    <property type="entry name" value="TonB/TolA_C"/>
</dbReference>
<keyword evidence="8" id="KW-1185">Reference proteome</keyword>
<evidence type="ECO:0000313" key="7">
    <source>
        <dbReference type="EMBL" id="RFS23366.1"/>
    </source>
</evidence>
<feature type="transmembrane region" description="Helical" evidence="5">
    <location>
        <begin position="37"/>
        <end position="57"/>
    </location>
</feature>
<dbReference type="PANTHER" id="PTHR34978">
    <property type="entry name" value="POSSIBLE SENSOR-TRANSDUCER PROTEIN BLAR"/>
    <property type="match status" value="1"/>
</dbReference>
<evidence type="ECO:0000256" key="1">
    <source>
        <dbReference type="ARBA" id="ARBA00004167"/>
    </source>
</evidence>
<dbReference type="Pfam" id="PF05569">
    <property type="entry name" value="Peptidase_M56"/>
    <property type="match status" value="1"/>
</dbReference>
<comment type="caution">
    <text evidence="7">The sequence shown here is derived from an EMBL/GenBank/DDBJ whole genome shotgun (WGS) entry which is preliminary data.</text>
</comment>
<proteinExistence type="predicted"/>
<keyword evidence="2 5" id="KW-0812">Transmembrane</keyword>
<reference evidence="7 8" key="1">
    <citation type="submission" date="2018-07" db="EMBL/GenBank/DDBJ databases">
        <title>Chitinophaga K2CV101002-2 sp. nov., isolated from a monsoon evergreen broad-leaved forest soil.</title>
        <authorList>
            <person name="Lv Y."/>
        </authorList>
    </citation>
    <scope>NUCLEOTIDE SEQUENCE [LARGE SCALE GENOMIC DNA]</scope>
    <source>
        <strain evidence="7 8">GDMCC 1.1288</strain>
    </source>
</reference>
<evidence type="ECO:0000256" key="5">
    <source>
        <dbReference type="SAM" id="Phobius"/>
    </source>
</evidence>
<dbReference type="EMBL" id="QPMM01000004">
    <property type="protein sequence ID" value="RFS23366.1"/>
    <property type="molecule type" value="Genomic_DNA"/>
</dbReference>
<protein>
    <submittedName>
        <fullName evidence="7">TonB family protein</fullName>
    </submittedName>
</protein>